<dbReference type="EMBL" id="LFVU01000005">
    <property type="protein sequence ID" value="KMT22693.1"/>
    <property type="molecule type" value="Genomic_DNA"/>
</dbReference>
<name>A0A0J8DET5_CLOCY</name>
<keyword evidence="2" id="KW-1185">Reference proteome</keyword>
<evidence type="ECO:0000313" key="2">
    <source>
        <dbReference type="Proteomes" id="UP000036756"/>
    </source>
</evidence>
<evidence type="ECO:0000313" key="1">
    <source>
        <dbReference type="EMBL" id="KMT22693.1"/>
    </source>
</evidence>
<comment type="caution">
    <text evidence="1">The sequence shown here is derived from an EMBL/GenBank/DDBJ whole genome shotgun (WGS) entry which is preliminary data.</text>
</comment>
<dbReference type="AlphaFoldDB" id="A0A0J8DET5"/>
<dbReference type="OrthoDB" id="1937284at2"/>
<proteinExistence type="predicted"/>
<protein>
    <submittedName>
        <fullName evidence="1">Uncharacterized protein</fullName>
    </submittedName>
</protein>
<dbReference type="Proteomes" id="UP000036756">
    <property type="component" value="Unassembled WGS sequence"/>
</dbReference>
<dbReference type="RefSeq" id="WP_048569710.1">
    <property type="nucleotide sequence ID" value="NZ_LFVU01000005.1"/>
</dbReference>
<dbReference type="STRING" id="1121307.CLCY_11c00270"/>
<organism evidence="1 2">
    <name type="scientific">Clostridium cylindrosporum DSM 605</name>
    <dbReference type="NCBI Taxonomy" id="1121307"/>
    <lineage>
        <taxon>Bacteria</taxon>
        <taxon>Bacillati</taxon>
        <taxon>Bacillota</taxon>
        <taxon>Clostridia</taxon>
        <taxon>Eubacteriales</taxon>
        <taxon>Clostridiaceae</taxon>
        <taxon>Clostridium</taxon>
    </lineage>
</organism>
<reference evidence="1 2" key="1">
    <citation type="submission" date="2015-06" db="EMBL/GenBank/DDBJ databases">
        <title>Draft genome sequence of the purine-degrading Clostridium cylindrosporum HC-1 (DSM 605).</title>
        <authorList>
            <person name="Poehlein A."/>
            <person name="Schiel-Bengelsdorf B."/>
            <person name="Bengelsdorf F."/>
            <person name="Daniel R."/>
            <person name="Duerre P."/>
        </authorList>
    </citation>
    <scope>NUCLEOTIDE SEQUENCE [LARGE SCALE GENOMIC DNA]</scope>
    <source>
        <strain evidence="1 2">DSM 605</strain>
    </source>
</reference>
<accession>A0A0J8DET5</accession>
<gene>
    <name evidence="1" type="ORF">CLCY_11c00270</name>
</gene>
<sequence length="129" mass="15108">MKKDMILSVLEAEGLSEFDEIEYKKDFLVVDSYYVFDKAEIEAAISFANDNYKAEKDDTWYEEYYFPYLYDIAGDNIQEVLEELSEDEGVNAQLTICEMDIRSSDRCELLIVVSNNDFDMDKVLEDIEK</sequence>
<dbReference type="PATRIC" id="fig|1121307.3.peg.142"/>